<proteinExistence type="predicted"/>
<reference evidence="3 4" key="1">
    <citation type="submission" date="2021-12" db="EMBL/GenBank/DDBJ databases">
        <title>Discovery of the Pendulisporaceae a myxobacterial family with distinct sporulation behavior and unique specialized metabolism.</title>
        <authorList>
            <person name="Garcia R."/>
            <person name="Popoff A."/>
            <person name="Bader C.D."/>
            <person name="Loehr J."/>
            <person name="Walesch S."/>
            <person name="Walt C."/>
            <person name="Boldt J."/>
            <person name="Bunk B."/>
            <person name="Haeckl F.J.F.P.J."/>
            <person name="Gunesch A.P."/>
            <person name="Birkelbach J."/>
            <person name="Nuebel U."/>
            <person name="Pietschmann T."/>
            <person name="Bach T."/>
            <person name="Mueller R."/>
        </authorList>
    </citation>
    <scope>NUCLEOTIDE SEQUENCE [LARGE SCALE GENOMIC DNA]</scope>
    <source>
        <strain evidence="3 4">MSr11954</strain>
    </source>
</reference>
<organism evidence="3 4">
    <name type="scientific">Pendulispora albinea</name>
    <dbReference type="NCBI Taxonomy" id="2741071"/>
    <lineage>
        <taxon>Bacteria</taxon>
        <taxon>Pseudomonadati</taxon>
        <taxon>Myxococcota</taxon>
        <taxon>Myxococcia</taxon>
        <taxon>Myxococcales</taxon>
        <taxon>Sorangiineae</taxon>
        <taxon>Pendulisporaceae</taxon>
        <taxon>Pendulispora</taxon>
    </lineage>
</organism>
<keyword evidence="4" id="KW-1185">Reference proteome</keyword>
<accession>A0ABZ2MB58</accession>
<evidence type="ECO:0000313" key="3">
    <source>
        <dbReference type="EMBL" id="WXB19756.1"/>
    </source>
</evidence>
<feature type="compositionally biased region" description="Low complexity" evidence="1">
    <location>
        <begin position="25"/>
        <end position="39"/>
    </location>
</feature>
<feature type="signal peptide" evidence="2">
    <location>
        <begin position="1"/>
        <end position="19"/>
    </location>
</feature>
<dbReference type="RefSeq" id="WP_394829351.1">
    <property type="nucleotide sequence ID" value="NZ_CP089984.1"/>
</dbReference>
<evidence type="ECO:0000313" key="4">
    <source>
        <dbReference type="Proteomes" id="UP001370348"/>
    </source>
</evidence>
<sequence>MRPIAFLALLVLPTAIGTAIGLPGCSSSSSDGPPSCSDGRCADGGGGIDDASRDANADAAASTIPWEPWIYLEQTARHETAWEVEPALDGGAIVIVRSSIGEEGTPRDYTIVRVEPNGKTRWRTPFSCADSANSNGYALVSPGPNGEVDLVLRCSGSITLAGAAQPPGAWNLFRLRDADGTLAGSIKLDADRGAFGDTKSMHGKIYFEFDVEDGAVVGGVRRAAGAMVGAFARDTGKLVFGVAAPGWQSATMEVQPNGDVWSVGSFQGTLQLGDKSVTASGTSDGLIARVTSDGRVATLRAVGGPLSTGSRDMVGRVTAGDDGSVYVTGAVSRGNSVGGDPIDDGAQTSAFFASYDAAGNHRWSKAHRGSDPTFLRGQHKVVLSFFEAPSASNPDSSRKWLVFNEAGVLERERTVGTGQGLHLYSGLRTFGGRLYFSGNIEYPPVTLFGRALSFPNRGDASISIRNHDAFAISQEP</sequence>
<gene>
    <name evidence="3" type="ORF">LZC94_21340</name>
</gene>
<evidence type="ECO:0000256" key="2">
    <source>
        <dbReference type="SAM" id="SignalP"/>
    </source>
</evidence>
<protein>
    <submittedName>
        <fullName evidence="3">Uncharacterized protein</fullName>
    </submittedName>
</protein>
<feature type="chain" id="PRO_5046056688" evidence="2">
    <location>
        <begin position="20"/>
        <end position="476"/>
    </location>
</feature>
<evidence type="ECO:0000256" key="1">
    <source>
        <dbReference type="SAM" id="MobiDB-lite"/>
    </source>
</evidence>
<dbReference type="EMBL" id="CP089984">
    <property type="protein sequence ID" value="WXB19756.1"/>
    <property type="molecule type" value="Genomic_DNA"/>
</dbReference>
<dbReference type="Proteomes" id="UP001370348">
    <property type="component" value="Chromosome"/>
</dbReference>
<feature type="region of interest" description="Disordered" evidence="1">
    <location>
        <begin position="25"/>
        <end position="56"/>
    </location>
</feature>
<keyword evidence="2" id="KW-0732">Signal</keyword>
<name>A0ABZ2MB58_9BACT</name>